<reference evidence="2" key="3">
    <citation type="submission" date="2020-12" db="UniProtKB">
        <authorList>
            <consortium name="EnsemblPlants"/>
        </authorList>
    </citation>
    <scope>IDENTIFICATION</scope>
</reference>
<dbReference type="Gramene" id="Pp3c3_26680V3.1">
    <property type="protein sequence ID" value="Pp3c3_26680V3.1"/>
    <property type="gene ID" value="Pp3c3_26680"/>
</dbReference>
<dbReference type="AlphaFoldDB" id="A0A2K1KW48"/>
<dbReference type="EnsemblPlants" id="Pp3c3_26680V3.1">
    <property type="protein sequence ID" value="Pp3c3_26680V3.1"/>
    <property type="gene ID" value="Pp3c3_26680"/>
</dbReference>
<proteinExistence type="predicted"/>
<evidence type="ECO:0000313" key="1">
    <source>
        <dbReference type="EMBL" id="PNR58015.1"/>
    </source>
</evidence>
<dbReference type="Proteomes" id="UP000006727">
    <property type="component" value="Chromosome 3"/>
</dbReference>
<reference evidence="1 3" key="2">
    <citation type="journal article" date="2018" name="Plant J.">
        <title>The Physcomitrella patens chromosome-scale assembly reveals moss genome structure and evolution.</title>
        <authorList>
            <person name="Lang D."/>
            <person name="Ullrich K.K."/>
            <person name="Murat F."/>
            <person name="Fuchs J."/>
            <person name="Jenkins J."/>
            <person name="Haas F.B."/>
            <person name="Piednoel M."/>
            <person name="Gundlach H."/>
            <person name="Van Bel M."/>
            <person name="Meyberg R."/>
            <person name="Vives C."/>
            <person name="Morata J."/>
            <person name="Symeonidi A."/>
            <person name="Hiss M."/>
            <person name="Muchero W."/>
            <person name="Kamisugi Y."/>
            <person name="Saleh O."/>
            <person name="Blanc G."/>
            <person name="Decker E.L."/>
            <person name="van Gessel N."/>
            <person name="Grimwood J."/>
            <person name="Hayes R.D."/>
            <person name="Graham S.W."/>
            <person name="Gunter L.E."/>
            <person name="McDaniel S.F."/>
            <person name="Hoernstein S.N.W."/>
            <person name="Larsson A."/>
            <person name="Li F.W."/>
            <person name="Perroud P.F."/>
            <person name="Phillips J."/>
            <person name="Ranjan P."/>
            <person name="Rokshar D.S."/>
            <person name="Rothfels C.J."/>
            <person name="Schneider L."/>
            <person name="Shu S."/>
            <person name="Stevenson D.W."/>
            <person name="Thummler F."/>
            <person name="Tillich M."/>
            <person name="Villarreal Aguilar J.C."/>
            <person name="Widiez T."/>
            <person name="Wong G.K."/>
            <person name="Wymore A."/>
            <person name="Zhang Y."/>
            <person name="Zimmer A.D."/>
            <person name="Quatrano R.S."/>
            <person name="Mayer K.F.X."/>
            <person name="Goodstein D."/>
            <person name="Casacuberta J.M."/>
            <person name="Vandepoele K."/>
            <person name="Reski R."/>
            <person name="Cuming A.C."/>
            <person name="Tuskan G.A."/>
            <person name="Maumus F."/>
            <person name="Salse J."/>
            <person name="Schmutz J."/>
            <person name="Rensing S.A."/>
        </authorList>
    </citation>
    <scope>NUCLEOTIDE SEQUENCE [LARGE SCALE GENOMIC DNA]</scope>
    <source>
        <strain evidence="2 3">cv. Gransden 2004</strain>
    </source>
</reference>
<organism evidence="1">
    <name type="scientific">Physcomitrium patens</name>
    <name type="common">Spreading-leaved earth moss</name>
    <name type="synonym">Physcomitrella patens</name>
    <dbReference type="NCBI Taxonomy" id="3218"/>
    <lineage>
        <taxon>Eukaryota</taxon>
        <taxon>Viridiplantae</taxon>
        <taxon>Streptophyta</taxon>
        <taxon>Embryophyta</taxon>
        <taxon>Bryophyta</taxon>
        <taxon>Bryophytina</taxon>
        <taxon>Bryopsida</taxon>
        <taxon>Funariidae</taxon>
        <taxon>Funariales</taxon>
        <taxon>Funariaceae</taxon>
        <taxon>Physcomitrium</taxon>
    </lineage>
</organism>
<sequence>MDDLFLIENCNKYIVWLKYQLEPKFKMSKLNGNKSTNYTTYKRHHNTFHNIRNKIDIKDIQFKYISLLELLVALFIKPFNRDLFLKIQYCSRTSV</sequence>
<dbReference type="EMBL" id="ABEU02000003">
    <property type="protein sequence ID" value="PNR58015.1"/>
    <property type="molecule type" value="Genomic_DNA"/>
</dbReference>
<accession>A0A2K1KW48</accession>
<keyword evidence="3" id="KW-1185">Reference proteome</keyword>
<protein>
    <submittedName>
        <fullName evidence="1 2">Uncharacterized protein</fullName>
    </submittedName>
</protein>
<gene>
    <name evidence="1" type="ORF">PHYPA_005010</name>
</gene>
<dbReference type="InParanoid" id="A0A2K1KW48"/>
<name>A0A2K1KW48_PHYPA</name>
<reference evidence="1 3" key="1">
    <citation type="journal article" date="2008" name="Science">
        <title>The Physcomitrella genome reveals evolutionary insights into the conquest of land by plants.</title>
        <authorList>
            <person name="Rensing S."/>
            <person name="Lang D."/>
            <person name="Zimmer A."/>
            <person name="Terry A."/>
            <person name="Salamov A."/>
            <person name="Shapiro H."/>
            <person name="Nishiyama T."/>
            <person name="Perroud P.-F."/>
            <person name="Lindquist E."/>
            <person name="Kamisugi Y."/>
            <person name="Tanahashi T."/>
            <person name="Sakakibara K."/>
            <person name="Fujita T."/>
            <person name="Oishi K."/>
            <person name="Shin-I T."/>
            <person name="Kuroki Y."/>
            <person name="Toyoda A."/>
            <person name="Suzuki Y."/>
            <person name="Hashimoto A."/>
            <person name="Yamaguchi K."/>
            <person name="Sugano A."/>
            <person name="Kohara Y."/>
            <person name="Fujiyama A."/>
            <person name="Anterola A."/>
            <person name="Aoki S."/>
            <person name="Ashton N."/>
            <person name="Barbazuk W.B."/>
            <person name="Barker E."/>
            <person name="Bennetzen J."/>
            <person name="Bezanilla M."/>
            <person name="Blankenship R."/>
            <person name="Cho S.H."/>
            <person name="Dutcher S."/>
            <person name="Estelle M."/>
            <person name="Fawcett J.A."/>
            <person name="Gundlach H."/>
            <person name="Hanada K."/>
            <person name="Heyl A."/>
            <person name="Hicks K.A."/>
            <person name="Hugh J."/>
            <person name="Lohr M."/>
            <person name="Mayer K."/>
            <person name="Melkozernov A."/>
            <person name="Murata T."/>
            <person name="Nelson D."/>
            <person name="Pils B."/>
            <person name="Prigge M."/>
            <person name="Reiss B."/>
            <person name="Renner T."/>
            <person name="Rombauts S."/>
            <person name="Rushton P."/>
            <person name="Sanderfoot A."/>
            <person name="Schween G."/>
            <person name="Shiu S.-H."/>
            <person name="Stueber K."/>
            <person name="Theodoulou F.L."/>
            <person name="Tu H."/>
            <person name="Van de Peer Y."/>
            <person name="Verrier P.J."/>
            <person name="Waters E."/>
            <person name="Wood A."/>
            <person name="Yang L."/>
            <person name="Cove D."/>
            <person name="Cuming A."/>
            <person name="Hasebe M."/>
            <person name="Lucas S."/>
            <person name="Mishler D.B."/>
            <person name="Reski R."/>
            <person name="Grigoriev I."/>
            <person name="Quatrano R.S."/>
            <person name="Boore J.L."/>
        </authorList>
    </citation>
    <scope>NUCLEOTIDE SEQUENCE [LARGE SCALE GENOMIC DNA]</scope>
    <source>
        <strain evidence="2 3">cv. Gransden 2004</strain>
    </source>
</reference>
<evidence type="ECO:0000313" key="2">
    <source>
        <dbReference type="EnsemblPlants" id="Pp3c3_26680V3.1"/>
    </source>
</evidence>
<evidence type="ECO:0000313" key="3">
    <source>
        <dbReference type="Proteomes" id="UP000006727"/>
    </source>
</evidence>